<dbReference type="Pfam" id="PF10396">
    <property type="entry name" value="TrmE_N"/>
    <property type="match status" value="1"/>
</dbReference>
<evidence type="ECO:0000256" key="8">
    <source>
        <dbReference type="ARBA" id="ARBA00023134"/>
    </source>
</evidence>
<dbReference type="EMBL" id="LSDK01000123">
    <property type="protein sequence ID" value="KXB74424.1"/>
    <property type="molecule type" value="Genomic_DNA"/>
</dbReference>
<keyword evidence="9" id="KW-0963">Cytoplasm</keyword>
<keyword evidence="13" id="KW-1185">Reference proteome</keyword>
<dbReference type="STRING" id="322095.HMPREF3185_01735"/>
<feature type="binding site" evidence="9">
    <location>
        <position position="254"/>
    </location>
    <ligand>
        <name>K(+)</name>
        <dbReference type="ChEBI" id="CHEBI:29103"/>
    </ligand>
</feature>
<evidence type="ECO:0000256" key="1">
    <source>
        <dbReference type="ARBA" id="ARBA00011043"/>
    </source>
</evidence>
<feature type="binding site" evidence="9">
    <location>
        <position position="235"/>
    </location>
    <ligand>
        <name>K(+)</name>
        <dbReference type="ChEBI" id="CHEBI:29103"/>
    </ligand>
</feature>
<dbReference type="NCBIfam" id="NF003661">
    <property type="entry name" value="PRK05291.1-3"/>
    <property type="match status" value="1"/>
</dbReference>
<dbReference type="PROSITE" id="PS51709">
    <property type="entry name" value="G_TRME"/>
    <property type="match status" value="1"/>
</dbReference>
<keyword evidence="6 9" id="KW-0460">Magnesium</keyword>
<feature type="binding site" evidence="9">
    <location>
        <position position="90"/>
    </location>
    <ligand>
        <name>(6S)-5-formyl-5,6,7,8-tetrahydrofolate</name>
        <dbReference type="ChEBI" id="CHEBI:57457"/>
    </ligand>
</feature>
<evidence type="ECO:0000256" key="10">
    <source>
        <dbReference type="RuleBase" id="RU003313"/>
    </source>
</evidence>
<keyword evidence="8 9" id="KW-0342">GTP-binding</keyword>
<dbReference type="OrthoDB" id="9805918at2"/>
<comment type="caution">
    <text evidence="12">The sequence shown here is derived from an EMBL/GenBank/DDBJ whole genome shotgun (WGS) entry which is preliminary data.</text>
</comment>
<dbReference type="GO" id="GO:0003924">
    <property type="term" value="F:GTPase activity"/>
    <property type="evidence" value="ECO:0007669"/>
    <property type="project" value="UniProtKB-UniRule"/>
</dbReference>
<keyword evidence="4 9" id="KW-0547">Nucleotide-binding</keyword>
<evidence type="ECO:0000256" key="4">
    <source>
        <dbReference type="ARBA" id="ARBA00022741"/>
    </source>
</evidence>
<feature type="binding site" evidence="9">
    <location>
        <begin position="279"/>
        <end position="282"/>
    </location>
    <ligand>
        <name>GTP</name>
        <dbReference type="ChEBI" id="CHEBI:37565"/>
    </ligand>
</feature>
<feature type="domain" description="TrmE-type G" evidence="11">
    <location>
        <begin position="225"/>
        <end position="399"/>
    </location>
</feature>
<sequence length="478" mass="51996">MISSLIGSDTICAVATAPGMGGIAIIRVSGSEAIGIVDQIFSCREVRTLERAKDRMAYFGRFSHEGKTIDEGLVTCFRAPRSYTGEDVVEISCHGSVFIQQALLEALTDQGCRMAAPGEFTRRAYLHGKMDLSRAEAVADLIASESEGQHRMALTQMRGGYSAEFAQLRERLLQLTSLMELELDFSEEDVTFADRTQLLELLDELTEKIERLTESFRLGNAIKRGIPVAIAGATNVGKSTLLNALLGEERAIVSDIHGTTRDTIEDVLNIDGVLFRFIDTAGLRLTDDTIEALGIDRSYDKIDKASLVLLLVDVLRIADADYRSALLQLLPRLENKPFLVLLNKVDAIDPQTTQAVLTDLSSLLTEYLPSGEAPSILPISAQRGDGLDELRAALIKALALPELKSTDLVVSNARHHELLTKALHSLRTVRTGLTDGLPTDLLTPDLRGAITAIGEVTGADITSDSVLHNIFAHFCIGK</sequence>
<evidence type="ECO:0000313" key="12">
    <source>
        <dbReference type="EMBL" id="KXB74424.1"/>
    </source>
</evidence>
<dbReference type="GO" id="GO:0042802">
    <property type="term" value="F:identical protein binding"/>
    <property type="evidence" value="ECO:0007669"/>
    <property type="project" value="UniProtKB-ARBA"/>
</dbReference>
<dbReference type="PATRIC" id="fig|322095.3.peg.1709"/>
<comment type="subcellular location">
    <subcellularLocation>
        <location evidence="9">Cytoplasm</location>
    </subcellularLocation>
</comment>
<dbReference type="Pfam" id="PF12631">
    <property type="entry name" value="MnmE_helical"/>
    <property type="match status" value="1"/>
</dbReference>
<feature type="binding site" evidence="9">
    <location>
        <position position="259"/>
    </location>
    <ligand>
        <name>K(+)</name>
        <dbReference type="ChEBI" id="CHEBI:29103"/>
    </ligand>
</feature>
<dbReference type="Proteomes" id="UP000070224">
    <property type="component" value="Unassembled WGS sequence"/>
</dbReference>
<keyword evidence="3 9" id="KW-0479">Metal-binding</keyword>
<dbReference type="CDD" id="cd04164">
    <property type="entry name" value="trmE"/>
    <property type="match status" value="1"/>
</dbReference>
<feature type="binding site" evidence="9">
    <location>
        <position position="239"/>
    </location>
    <ligand>
        <name>Mg(2+)</name>
        <dbReference type="ChEBI" id="CHEBI:18420"/>
    </ligand>
</feature>
<comment type="similarity">
    <text evidence="1 9 10">Belongs to the TRAFAC class TrmE-Era-EngA-EngB-Septin-like GTPase superfamily. TrmE GTPase family.</text>
</comment>
<dbReference type="RefSeq" id="WP_060935836.1">
    <property type="nucleotide sequence ID" value="NZ_KQ960462.1"/>
</dbReference>
<dbReference type="GO" id="GO:0005525">
    <property type="term" value="F:GTP binding"/>
    <property type="evidence" value="ECO:0007669"/>
    <property type="project" value="UniProtKB-UniRule"/>
</dbReference>
<dbReference type="SUPFAM" id="SSF52540">
    <property type="entry name" value="P-loop containing nucleoside triphosphate hydrolases"/>
    <property type="match status" value="1"/>
</dbReference>
<feature type="binding site" evidence="9">
    <location>
        <position position="256"/>
    </location>
    <ligand>
        <name>K(+)</name>
        <dbReference type="ChEBI" id="CHEBI:29103"/>
    </ligand>
</feature>
<dbReference type="Gene3D" id="3.30.1360.120">
    <property type="entry name" value="Probable tRNA modification gtpase trme, domain 1"/>
    <property type="match status" value="1"/>
</dbReference>
<dbReference type="InterPro" id="IPR027266">
    <property type="entry name" value="TrmE/GcvT-like"/>
</dbReference>
<dbReference type="InterPro" id="IPR027368">
    <property type="entry name" value="MnmE_dom2"/>
</dbReference>
<dbReference type="InterPro" id="IPR031168">
    <property type="entry name" value="G_TrmE"/>
</dbReference>
<dbReference type="EC" id="3.6.-.-" evidence="9"/>
<dbReference type="InterPro" id="IPR018948">
    <property type="entry name" value="GTP-bd_TrmE_N"/>
</dbReference>
<feature type="binding site" evidence="9">
    <location>
        <position position="129"/>
    </location>
    <ligand>
        <name>(6S)-5-formyl-5,6,7,8-tetrahydrofolate</name>
        <dbReference type="ChEBI" id="CHEBI:57457"/>
    </ligand>
</feature>
<dbReference type="AlphaFoldDB" id="A0A134B3A9"/>
<dbReference type="CDD" id="cd14858">
    <property type="entry name" value="TrmE_N"/>
    <property type="match status" value="1"/>
</dbReference>
<feature type="binding site" evidence="9">
    <location>
        <position position="478"/>
    </location>
    <ligand>
        <name>(6S)-5-formyl-5,6,7,8-tetrahydrofolate</name>
        <dbReference type="ChEBI" id="CHEBI:57457"/>
    </ligand>
</feature>
<dbReference type="Gene3D" id="1.20.120.430">
    <property type="entry name" value="tRNA modification GTPase MnmE domain 2"/>
    <property type="match status" value="1"/>
</dbReference>
<feature type="binding site" evidence="9">
    <location>
        <begin position="235"/>
        <end position="240"/>
    </location>
    <ligand>
        <name>GTP</name>
        <dbReference type="ChEBI" id="CHEBI:37565"/>
    </ligand>
</feature>
<dbReference type="NCBIfam" id="TIGR00450">
    <property type="entry name" value="mnmE_trmE_thdF"/>
    <property type="match status" value="1"/>
</dbReference>
<keyword evidence="5 9" id="KW-0378">Hydrolase</keyword>
<evidence type="ECO:0000256" key="3">
    <source>
        <dbReference type="ARBA" id="ARBA00022723"/>
    </source>
</evidence>
<dbReference type="Pfam" id="PF01926">
    <property type="entry name" value="MMR_HSR1"/>
    <property type="match status" value="1"/>
</dbReference>
<comment type="caution">
    <text evidence="9">Lacks conserved residue(s) required for the propagation of feature annotation.</text>
</comment>
<evidence type="ECO:0000256" key="5">
    <source>
        <dbReference type="ARBA" id="ARBA00022801"/>
    </source>
</evidence>
<comment type="function">
    <text evidence="9">Exhibits a very high intrinsic GTPase hydrolysis rate. Involved in the addition of a carboxymethylaminomethyl (cmnm) group at the wobble position (U34) of certain tRNAs, forming tRNA-cmnm(5)s(2)U34.</text>
</comment>
<keyword evidence="7 9" id="KW-0630">Potassium</keyword>
<organism evidence="12 13">
    <name type="scientific">Porphyromonas somerae</name>
    <dbReference type="NCBI Taxonomy" id="322095"/>
    <lineage>
        <taxon>Bacteria</taxon>
        <taxon>Pseudomonadati</taxon>
        <taxon>Bacteroidota</taxon>
        <taxon>Bacteroidia</taxon>
        <taxon>Bacteroidales</taxon>
        <taxon>Porphyromonadaceae</taxon>
        <taxon>Porphyromonas</taxon>
    </lineage>
</organism>
<keyword evidence="2 9" id="KW-0819">tRNA processing</keyword>
<accession>A0A134B3A9</accession>
<evidence type="ECO:0000256" key="9">
    <source>
        <dbReference type="HAMAP-Rule" id="MF_00379"/>
    </source>
</evidence>
<dbReference type="InterPro" id="IPR006073">
    <property type="entry name" value="GTP-bd"/>
</dbReference>
<dbReference type="HAMAP" id="MF_00379">
    <property type="entry name" value="GTPase_MnmE"/>
    <property type="match status" value="1"/>
</dbReference>
<name>A0A134B3A9_9PORP</name>
<evidence type="ECO:0000259" key="11">
    <source>
        <dbReference type="PROSITE" id="PS51709"/>
    </source>
</evidence>
<evidence type="ECO:0000256" key="2">
    <source>
        <dbReference type="ARBA" id="ARBA00022694"/>
    </source>
</evidence>
<evidence type="ECO:0000313" key="13">
    <source>
        <dbReference type="Proteomes" id="UP000070224"/>
    </source>
</evidence>
<feature type="binding site" evidence="9">
    <location>
        <begin position="254"/>
        <end position="260"/>
    </location>
    <ligand>
        <name>GTP</name>
        <dbReference type="ChEBI" id="CHEBI:37565"/>
    </ligand>
</feature>
<dbReference type="GO" id="GO:0046872">
    <property type="term" value="F:metal ion binding"/>
    <property type="evidence" value="ECO:0007669"/>
    <property type="project" value="UniProtKB-KW"/>
</dbReference>
<dbReference type="GO" id="GO:0002098">
    <property type="term" value="P:tRNA wobble uridine modification"/>
    <property type="evidence" value="ECO:0007669"/>
    <property type="project" value="TreeGrafter"/>
</dbReference>
<dbReference type="GO" id="GO:0030488">
    <property type="term" value="P:tRNA methylation"/>
    <property type="evidence" value="ECO:0007669"/>
    <property type="project" value="TreeGrafter"/>
</dbReference>
<dbReference type="FunFam" id="3.30.1360.120:FF:000003">
    <property type="entry name" value="tRNA modification GTPase MnmE"/>
    <property type="match status" value="1"/>
</dbReference>
<dbReference type="GO" id="GO:0005829">
    <property type="term" value="C:cytosol"/>
    <property type="evidence" value="ECO:0007669"/>
    <property type="project" value="TreeGrafter"/>
</dbReference>
<dbReference type="InterPro" id="IPR005225">
    <property type="entry name" value="Small_GTP-bd"/>
</dbReference>
<dbReference type="InterPro" id="IPR025867">
    <property type="entry name" value="MnmE_helical"/>
</dbReference>
<feature type="binding site" evidence="9">
    <location>
        <position position="27"/>
    </location>
    <ligand>
        <name>(6S)-5-formyl-5,6,7,8-tetrahydrofolate</name>
        <dbReference type="ChEBI" id="CHEBI:57457"/>
    </ligand>
</feature>
<dbReference type="InterPro" id="IPR004520">
    <property type="entry name" value="GTPase_MnmE"/>
</dbReference>
<evidence type="ECO:0000256" key="7">
    <source>
        <dbReference type="ARBA" id="ARBA00022958"/>
    </source>
</evidence>
<comment type="cofactor">
    <cofactor evidence="9">
        <name>K(+)</name>
        <dbReference type="ChEBI" id="CHEBI:29103"/>
    </cofactor>
    <text evidence="9">Binds 1 potassium ion per subunit.</text>
</comment>
<protein>
    <recommendedName>
        <fullName evidence="9">tRNA modification GTPase MnmE</fullName>
        <ecNumber evidence="9">3.6.-.-</ecNumber>
    </recommendedName>
</protein>
<dbReference type="InterPro" id="IPR027417">
    <property type="entry name" value="P-loop_NTPase"/>
</dbReference>
<dbReference type="PANTHER" id="PTHR42714">
    <property type="entry name" value="TRNA MODIFICATION GTPASE GTPBP3"/>
    <property type="match status" value="1"/>
</dbReference>
<comment type="subunit">
    <text evidence="9">Homodimer. Heterotetramer of two MnmE and two MnmG subunits.</text>
</comment>
<feature type="binding site" evidence="9">
    <location>
        <position position="260"/>
    </location>
    <ligand>
        <name>Mg(2+)</name>
        <dbReference type="ChEBI" id="CHEBI:18420"/>
    </ligand>
</feature>
<dbReference type="Gene3D" id="3.40.50.300">
    <property type="entry name" value="P-loop containing nucleotide triphosphate hydrolases"/>
    <property type="match status" value="1"/>
</dbReference>
<dbReference type="PANTHER" id="PTHR42714:SF2">
    <property type="entry name" value="TRNA MODIFICATION GTPASE GTPBP3, MITOCHONDRIAL"/>
    <property type="match status" value="1"/>
</dbReference>
<dbReference type="NCBIfam" id="TIGR00231">
    <property type="entry name" value="small_GTP"/>
    <property type="match status" value="1"/>
</dbReference>
<gene>
    <name evidence="9" type="primary">mnmE</name>
    <name evidence="9" type="synonym">trmE</name>
    <name evidence="12" type="ORF">HMPREF3185_01735</name>
</gene>
<reference evidence="13" key="1">
    <citation type="submission" date="2016-01" db="EMBL/GenBank/DDBJ databases">
        <authorList>
            <person name="Mitreva M."/>
            <person name="Pepin K.H."/>
            <person name="Mihindukulasuriya K.A."/>
            <person name="Fulton R."/>
            <person name="Fronick C."/>
            <person name="O'Laughlin M."/>
            <person name="Miner T."/>
            <person name="Herter B."/>
            <person name="Rosa B.A."/>
            <person name="Cordes M."/>
            <person name="Tomlinson C."/>
            <person name="Wollam A."/>
            <person name="Palsikar V.B."/>
            <person name="Mardis E.R."/>
            <person name="Wilson R.K."/>
        </authorList>
    </citation>
    <scope>NUCLEOTIDE SEQUENCE [LARGE SCALE GENOMIC DNA]</scope>
    <source>
        <strain evidence="13">KA00683</strain>
    </source>
</reference>
<proteinExistence type="inferred from homology"/>
<evidence type="ECO:0000256" key="6">
    <source>
        <dbReference type="ARBA" id="ARBA00022842"/>
    </source>
</evidence>